<reference evidence="1" key="2">
    <citation type="submission" date="2018-03" db="EMBL/GenBank/DDBJ databases">
        <title>The Triticum urartu genome reveals the dynamic nature of wheat genome evolution.</title>
        <authorList>
            <person name="Ling H."/>
            <person name="Ma B."/>
            <person name="Shi X."/>
            <person name="Liu H."/>
            <person name="Dong L."/>
            <person name="Sun H."/>
            <person name="Cao Y."/>
            <person name="Gao Q."/>
            <person name="Zheng S."/>
            <person name="Li Y."/>
            <person name="Yu Y."/>
            <person name="Du H."/>
            <person name="Qi M."/>
            <person name="Li Y."/>
            <person name="Yu H."/>
            <person name="Cui Y."/>
            <person name="Wang N."/>
            <person name="Chen C."/>
            <person name="Wu H."/>
            <person name="Zhao Y."/>
            <person name="Zhang J."/>
            <person name="Li Y."/>
            <person name="Zhou W."/>
            <person name="Zhang B."/>
            <person name="Hu W."/>
            <person name="Eijk M."/>
            <person name="Tang J."/>
            <person name="Witsenboer H."/>
            <person name="Zhao S."/>
            <person name="Li Z."/>
            <person name="Zhang A."/>
            <person name="Wang D."/>
            <person name="Liang C."/>
        </authorList>
    </citation>
    <scope>NUCLEOTIDE SEQUENCE [LARGE SCALE GENOMIC DNA]</scope>
    <source>
        <strain evidence="1">cv. G1812</strain>
    </source>
</reference>
<keyword evidence="2" id="KW-1185">Reference proteome</keyword>
<name>A0A8R7K4J0_TRIUA</name>
<accession>A0A8R7K4J0</accession>
<evidence type="ECO:0000313" key="1">
    <source>
        <dbReference type="EnsemblPlants" id="TuG1812G0100003640.01.T01"/>
    </source>
</evidence>
<dbReference type="Proteomes" id="UP000015106">
    <property type="component" value="Chromosome 1"/>
</dbReference>
<dbReference type="EnsemblPlants" id="TuG1812G0100003640.01.T01">
    <property type="protein sequence ID" value="TuG1812G0100003640.01.T01"/>
    <property type="gene ID" value="TuG1812G0100003640.01"/>
</dbReference>
<organism evidence="1 2">
    <name type="scientific">Triticum urartu</name>
    <name type="common">Red wild einkorn</name>
    <name type="synonym">Crithodium urartu</name>
    <dbReference type="NCBI Taxonomy" id="4572"/>
    <lineage>
        <taxon>Eukaryota</taxon>
        <taxon>Viridiplantae</taxon>
        <taxon>Streptophyta</taxon>
        <taxon>Embryophyta</taxon>
        <taxon>Tracheophyta</taxon>
        <taxon>Spermatophyta</taxon>
        <taxon>Magnoliopsida</taxon>
        <taxon>Liliopsida</taxon>
        <taxon>Poales</taxon>
        <taxon>Poaceae</taxon>
        <taxon>BOP clade</taxon>
        <taxon>Pooideae</taxon>
        <taxon>Triticodae</taxon>
        <taxon>Triticeae</taxon>
        <taxon>Triticinae</taxon>
        <taxon>Triticum</taxon>
    </lineage>
</organism>
<sequence length="125" mass="13416">LHLTPLVGDAAPPAEDRGAASVRSPLAARVVAGTASARYLSCPRRYFTERLRYVRILSLPGGTASCVRWQTNCGRARARPLAGAAVAVLIPCCFTGRAGESSTSWLRCQLNWRGKWKPDIACSSS</sequence>
<protein>
    <submittedName>
        <fullName evidence="1">Uncharacterized protein</fullName>
    </submittedName>
</protein>
<dbReference type="Gramene" id="TuG1812G0100003640.01.T01">
    <property type="protein sequence ID" value="TuG1812G0100003640.01.T01"/>
    <property type="gene ID" value="TuG1812G0100003640.01"/>
</dbReference>
<evidence type="ECO:0000313" key="2">
    <source>
        <dbReference type="Proteomes" id="UP000015106"/>
    </source>
</evidence>
<dbReference type="AlphaFoldDB" id="A0A8R7K4J0"/>
<proteinExistence type="predicted"/>
<reference evidence="1" key="3">
    <citation type="submission" date="2022-06" db="UniProtKB">
        <authorList>
            <consortium name="EnsemblPlants"/>
        </authorList>
    </citation>
    <scope>IDENTIFICATION</scope>
</reference>
<reference evidence="2" key="1">
    <citation type="journal article" date="2013" name="Nature">
        <title>Draft genome of the wheat A-genome progenitor Triticum urartu.</title>
        <authorList>
            <person name="Ling H.Q."/>
            <person name="Zhao S."/>
            <person name="Liu D."/>
            <person name="Wang J."/>
            <person name="Sun H."/>
            <person name="Zhang C."/>
            <person name="Fan H."/>
            <person name="Li D."/>
            <person name="Dong L."/>
            <person name="Tao Y."/>
            <person name="Gao C."/>
            <person name="Wu H."/>
            <person name="Li Y."/>
            <person name="Cui Y."/>
            <person name="Guo X."/>
            <person name="Zheng S."/>
            <person name="Wang B."/>
            <person name="Yu K."/>
            <person name="Liang Q."/>
            <person name="Yang W."/>
            <person name="Lou X."/>
            <person name="Chen J."/>
            <person name="Feng M."/>
            <person name="Jian J."/>
            <person name="Zhang X."/>
            <person name="Luo G."/>
            <person name="Jiang Y."/>
            <person name="Liu J."/>
            <person name="Wang Z."/>
            <person name="Sha Y."/>
            <person name="Zhang B."/>
            <person name="Wu H."/>
            <person name="Tang D."/>
            <person name="Shen Q."/>
            <person name="Xue P."/>
            <person name="Zou S."/>
            <person name="Wang X."/>
            <person name="Liu X."/>
            <person name="Wang F."/>
            <person name="Yang Y."/>
            <person name="An X."/>
            <person name="Dong Z."/>
            <person name="Zhang K."/>
            <person name="Zhang X."/>
            <person name="Luo M.C."/>
            <person name="Dvorak J."/>
            <person name="Tong Y."/>
            <person name="Wang J."/>
            <person name="Yang H."/>
            <person name="Li Z."/>
            <person name="Wang D."/>
            <person name="Zhang A."/>
            <person name="Wang J."/>
        </authorList>
    </citation>
    <scope>NUCLEOTIDE SEQUENCE</scope>
    <source>
        <strain evidence="2">cv. G1812</strain>
    </source>
</reference>